<keyword evidence="3" id="KW-0964">Secreted</keyword>
<dbReference type="GO" id="GO:0005576">
    <property type="term" value="C:extracellular region"/>
    <property type="evidence" value="ECO:0007669"/>
    <property type="project" value="UniProtKB-SubCell"/>
</dbReference>
<comment type="caution">
    <text evidence="6">The sequence shown here is derived from an EMBL/GenBank/DDBJ whole genome shotgun (WGS) entry which is preliminary data.</text>
</comment>
<dbReference type="InterPro" id="IPR036728">
    <property type="entry name" value="PBP_GOBP_sf"/>
</dbReference>
<evidence type="ECO:0000256" key="2">
    <source>
        <dbReference type="ARBA" id="ARBA00008098"/>
    </source>
</evidence>
<dbReference type="PANTHER" id="PTHR21066">
    <property type="entry name" value="ODORANT-BINDING PROTEIN 59A-RELATED"/>
    <property type="match status" value="1"/>
</dbReference>
<name>A0AAW1V7S6_9CUCU</name>
<comment type="subcellular location">
    <subcellularLocation>
        <location evidence="1">Secreted</location>
    </subcellularLocation>
</comment>
<dbReference type="SUPFAM" id="SSF47565">
    <property type="entry name" value="Insect pheromone/odorant-binding proteins"/>
    <property type="match status" value="1"/>
</dbReference>
<dbReference type="CDD" id="cd23992">
    <property type="entry name" value="PBP_GOBP"/>
    <property type="match status" value="1"/>
</dbReference>
<protein>
    <submittedName>
        <fullName evidence="6">Uncharacterized protein</fullName>
    </submittedName>
</protein>
<dbReference type="GO" id="GO:0005549">
    <property type="term" value="F:odorant binding"/>
    <property type="evidence" value="ECO:0007669"/>
    <property type="project" value="InterPro"/>
</dbReference>
<dbReference type="InterPro" id="IPR006170">
    <property type="entry name" value="PBP/GOBP"/>
</dbReference>
<dbReference type="PANTHER" id="PTHR21066:SF9">
    <property type="entry name" value="ODORANT-BINDING PROTEIN 59A"/>
    <property type="match status" value="1"/>
</dbReference>
<feature type="region of interest" description="Disordered" evidence="4">
    <location>
        <begin position="64"/>
        <end position="121"/>
    </location>
</feature>
<dbReference type="AlphaFoldDB" id="A0AAW1V7S6"/>
<dbReference type="Gene3D" id="1.10.238.20">
    <property type="entry name" value="Pheromone/general odorant binding protein domain"/>
    <property type="match status" value="1"/>
</dbReference>
<dbReference type="Pfam" id="PF01395">
    <property type="entry name" value="PBP_GOBP"/>
    <property type="match status" value="1"/>
</dbReference>
<feature type="chain" id="PRO_5043463815" evidence="5">
    <location>
        <begin position="18"/>
        <end position="220"/>
    </location>
</feature>
<evidence type="ECO:0000256" key="3">
    <source>
        <dbReference type="ARBA" id="ARBA00022525"/>
    </source>
</evidence>
<dbReference type="EMBL" id="JARQZJ010000121">
    <property type="protein sequence ID" value="KAK9887969.1"/>
    <property type="molecule type" value="Genomic_DNA"/>
</dbReference>
<feature type="compositionally biased region" description="Basic and acidic residues" evidence="4">
    <location>
        <begin position="89"/>
        <end position="100"/>
    </location>
</feature>
<feature type="compositionally biased region" description="Low complexity" evidence="4">
    <location>
        <begin position="64"/>
        <end position="81"/>
    </location>
</feature>
<sequence>MRWCILLLLFGVVYNDALDCGIESRIDGAFRRAIVSCLTRNMTLNSIFDFSTLTSEESTTIIAKNTETTTTKNNDSTQTSNYKKKSKRYEREVAKTKDIETTTTSDAENETEMETATTTDEPTSIKENCIIQCVLSTLELTDKDGFPEHQKIEEGLLEHAKGREMEDFFRDTTDKCFQKVNSESTKDACEFSLELVKCLADFGKENCGDWPAGNISLFNP</sequence>
<dbReference type="InterPro" id="IPR052295">
    <property type="entry name" value="Odorant-binding_protein"/>
</dbReference>
<gene>
    <name evidence="6" type="ORF">WA026_000260</name>
</gene>
<reference evidence="6 7" key="1">
    <citation type="submission" date="2023-03" db="EMBL/GenBank/DDBJ databases">
        <title>Genome insight into feeding habits of ladybird beetles.</title>
        <authorList>
            <person name="Li H.-S."/>
            <person name="Huang Y.-H."/>
            <person name="Pang H."/>
        </authorList>
    </citation>
    <scope>NUCLEOTIDE SEQUENCE [LARGE SCALE GENOMIC DNA]</scope>
    <source>
        <strain evidence="6">SYSU_2023b</strain>
        <tissue evidence="6">Whole body</tissue>
    </source>
</reference>
<keyword evidence="7" id="KW-1185">Reference proteome</keyword>
<accession>A0AAW1V7S6</accession>
<evidence type="ECO:0000256" key="1">
    <source>
        <dbReference type="ARBA" id="ARBA00004613"/>
    </source>
</evidence>
<feature type="signal peptide" evidence="5">
    <location>
        <begin position="1"/>
        <end position="17"/>
    </location>
</feature>
<evidence type="ECO:0000313" key="7">
    <source>
        <dbReference type="Proteomes" id="UP001431783"/>
    </source>
</evidence>
<organism evidence="6 7">
    <name type="scientific">Henosepilachna vigintioctopunctata</name>
    <dbReference type="NCBI Taxonomy" id="420089"/>
    <lineage>
        <taxon>Eukaryota</taxon>
        <taxon>Metazoa</taxon>
        <taxon>Ecdysozoa</taxon>
        <taxon>Arthropoda</taxon>
        <taxon>Hexapoda</taxon>
        <taxon>Insecta</taxon>
        <taxon>Pterygota</taxon>
        <taxon>Neoptera</taxon>
        <taxon>Endopterygota</taxon>
        <taxon>Coleoptera</taxon>
        <taxon>Polyphaga</taxon>
        <taxon>Cucujiformia</taxon>
        <taxon>Coccinelloidea</taxon>
        <taxon>Coccinellidae</taxon>
        <taxon>Epilachninae</taxon>
        <taxon>Epilachnini</taxon>
        <taxon>Henosepilachna</taxon>
    </lineage>
</organism>
<comment type="similarity">
    <text evidence="2">Belongs to the PBP/GOBP family.</text>
</comment>
<dbReference type="Proteomes" id="UP001431783">
    <property type="component" value="Unassembled WGS sequence"/>
</dbReference>
<keyword evidence="5" id="KW-0732">Signal</keyword>
<evidence type="ECO:0000313" key="6">
    <source>
        <dbReference type="EMBL" id="KAK9887969.1"/>
    </source>
</evidence>
<evidence type="ECO:0000256" key="4">
    <source>
        <dbReference type="SAM" id="MobiDB-lite"/>
    </source>
</evidence>
<proteinExistence type="inferred from homology"/>
<evidence type="ECO:0000256" key="5">
    <source>
        <dbReference type="SAM" id="SignalP"/>
    </source>
</evidence>